<dbReference type="EMBL" id="BLLF01001696">
    <property type="protein sequence ID" value="GFH20784.1"/>
    <property type="molecule type" value="Genomic_DNA"/>
</dbReference>
<keyword evidence="2" id="KW-1185">Reference proteome</keyword>
<dbReference type="Proteomes" id="UP000485058">
    <property type="component" value="Unassembled WGS sequence"/>
</dbReference>
<evidence type="ECO:0000313" key="1">
    <source>
        <dbReference type="EMBL" id="GFH20784.1"/>
    </source>
</evidence>
<organism evidence="1 2">
    <name type="scientific">Haematococcus lacustris</name>
    <name type="common">Green alga</name>
    <name type="synonym">Haematococcus pluvialis</name>
    <dbReference type="NCBI Taxonomy" id="44745"/>
    <lineage>
        <taxon>Eukaryota</taxon>
        <taxon>Viridiplantae</taxon>
        <taxon>Chlorophyta</taxon>
        <taxon>core chlorophytes</taxon>
        <taxon>Chlorophyceae</taxon>
        <taxon>CS clade</taxon>
        <taxon>Chlamydomonadales</taxon>
        <taxon>Haematococcaceae</taxon>
        <taxon>Haematococcus</taxon>
    </lineage>
</organism>
<reference evidence="1 2" key="1">
    <citation type="submission" date="2020-02" db="EMBL/GenBank/DDBJ databases">
        <title>Draft genome sequence of Haematococcus lacustris strain NIES-144.</title>
        <authorList>
            <person name="Morimoto D."/>
            <person name="Nakagawa S."/>
            <person name="Yoshida T."/>
            <person name="Sawayama S."/>
        </authorList>
    </citation>
    <scope>NUCLEOTIDE SEQUENCE [LARGE SCALE GENOMIC DNA]</scope>
    <source>
        <strain evidence="1 2">NIES-144</strain>
    </source>
</reference>
<sequence>MEITKAQLVEDFKGMLATRLPLEARSMCSDLDGTAAGAVSVDTTVTVAV</sequence>
<dbReference type="AlphaFoldDB" id="A0A699ZPY3"/>
<evidence type="ECO:0000313" key="2">
    <source>
        <dbReference type="Proteomes" id="UP000485058"/>
    </source>
</evidence>
<proteinExistence type="predicted"/>
<accession>A0A699ZPY3</accession>
<comment type="caution">
    <text evidence="1">The sequence shown here is derived from an EMBL/GenBank/DDBJ whole genome shotgun (WGS) entry which is preliminary data.</text>
</comment>
<protein>
    <submittedName>
        <fullName evidence="1">Uncharacterized protein</fullName>
    </submittedName>
</protein>
<gene>
    <name evidence="1" type="ORF">HaLaN_17962</name>
</gene>
<name>A0A699ZPY3_HAELA</name>